<feature type="compositionally biased region" description="Pro residues" evidence="1">
    <location>
        <begin position="20"/>
        <end position="29"/>
    </location>
</feature>
<proteinExistence type="predicted"/>
<sequence>MSYSSLREVDQSYHCFMEGPPSPPPPPEPSCRGPVSLPRTNQIYAVNADPSNPLRCTPKERDAFRRCTPLKKISIPIPTPPNPMK</sequence>
<evidence type="ECO:0000256" key="1">
    <source>
        <dbReference type="SAM" id="MobiDB-lite"/>
    </source>
</evidence>
<organism evidence="2">
    <name type="scientific">viral metagenome</name>
    <dbReference type="NCBI Taxonomy" id="1070528"/>
    <lineage>
        <taxon>unclassified sequences</taxon>
        <taxon>metagenomes</taxon>
        <taxon>organismal metagenomes</taxon>
    </lineage>
</organism>
<protein>
    <submittedName>
        <fullName evidence="2">Uncharacterized protein</fullName>
    </submittedName>
</protein>
<dbReference type="EMBL" id="MN740156">
    <property type="protein sequence ID" value="QHT90580.1"/>
    <property type="molecule type" value="Genomic_DNA"/>
</dbReference>
<feature type="region of interest" description="Disordered" evidence="1">
    <location>
        <begin position="14"/>
        <end position="36"/>
    </location>
</feature>
<evidence type="ECO:0000313" key="2">
    <source>
        <dbReference type="EMBL" id="QHT90580.1"/>
    </source>
</evidence>
<dbReference type="AlphaFoldDB" id="A0A6C0ID80"/>
<accession>A0A6C0ID80</accession>
<name>A0A6C0ID80_9ZZZZ</name>
<reference evidence="2" key="1">
    <citation type="journal article" date="2020" name="Nature">
        <title>Giant virus diversity and host interactions through global metagenomics.</title>
        <authorList>
            <person name="Schulz F."/>
            <person name="Roux S."/>
            <person name="Paez-Espino D."/>
            <person name="Jungbluth S."/>
            <person name="Walsh D.A."/>
            <person name="Denef V.J."/>
            <person name="McMahon K.D."/>
            <person name="Konstantinidis K.T."/>
            <person name="Eloe-Fadrosh E.A."/>
            <person name="Kyrpides N.C."/>
            <person name="Woyke T."/>
        </authorList>
    </citation>
    <scope>NUCLEOTIDE SEQUENCE</scope>
    <source>
        <strain evidence="2">GVMAG-M-3300023184-71</strain>
    </source>
</reference>